<protein>
    <recommendedName>
        <fullName evidence="7">GTD-binding domain-containing protein</fullName>
    </recommendedName>
</protein>
<dbReference type="STRING" id="4537.A0A0E0LVC8"/>
<dbReference type="GO" id="GO:0080115">
    <property type="term" value="F:myosin XI tail binding"/>
    <property type="evidence" value="ECO:0007669"/>
    <property type="project" value="UniProtKB-ARBA"/>
</dbReference>
<dbReference type="AlphaFoldDB" id="A0A0E0LVC8"/>
<dbReference type="PANTHER" id="PTHR31422:SF1">
    <property type="entry name" value="GTD-BINDING DOMAIN-CONTAINING PROTEIN"/>
    <property type="match status" value="1"/>
</dbReference>
<comment type="subcellular location">
    <subcellularLocation>
        <location evidence="1">Membrane</location>
    </subcellularLocation>
</comment>
<evidence type="ECO:0000256" key="2">
    <source>
        <dbReference type="ARBA" id="ARBA00022692"/>
    </source>
</evidence>
<feature type="domain" description="GTD-binding" evidence="7">
    <location>
        <begin position="4"/>
        <end position="102"/>
    </location>
</feature>
<reference evidence="8" key="1">
    <citation type="submission" date="2015-04" db="UniProtKB">
        <authorList>
            <consortium name="EnsemblPlants"/>
        </authorList>
    </citation>
    <scope>IDENTIFICATION</scope>
</reference>
<evidence type="ECO:0000259" key="7">
    <source>
        <dbReference type="PROSITE" id="PS51775"/>
    </source>
</evidence>
<keyword evidence="2" id="KW-0812">Transmembrane</keyword>
<proteinExistence type="predicted"/>
<evidence type="ECO:0000256" key="4">
    <source>
        <dbReference type="ARBA" id="ARBA00023136"/>
    </source>
</evidence>
<reference evidence="8" key="2">
    <citation type="submission" date="2018-05" db="EMBL/GenBank/DDBJ databases">
        <title>OpunRS2 (Oryza punctata Reference Sequence Version 2).</title>
        <authorList>
            <person name="Zhang J."/>
            <person name="Kudrna D."/>
            <person name="Lee S."/>
            <person name="Talag J."/>
            <person name="Welchert J."/>
            <person name="Wing R.A."/>
        </authorList>
    </citation>
    <scope>NUCLEOTIDE SEQUENCE [LARGE SCALE GENOMIC DNA]</scope>
</reference>
<name>A0A0E0LVC8_ORYPU</name>
<dbReference type="OMA" id="ARENMEC"/>
<evidence type="ECO:0000313" key="8">
    <source>
        <dbReference type="EnsemblPlants" id="OPUNC08G14300.1"/>
    </source>
</evidence>
<feature type="coiled-coil region" evidence="5">
    <location>
        <begin position="38"/>
        <end position="97"/>
    </location>
</feature>
<keyword evidence="4" id="KW-0472">Membrane</keyword>
<dbReference type="InterPro" id="IPR007656">
    <property type="entry name" value="GTD-bd"/>
</dbReference>
<sequence>MAETEDTQLQKAIFAQYIMMKKLFMELEEEREASATAASAALSMIRKLQKEKEEQRMEAWQYKRIAEEKISHSDKALEILQEVLQQKELENSYLRNQLLVYKHKLLDVGIDECDIADETITNNIPLFESKTVENLCHNIKRNFSLPTLQLNKLFAEKDMDRNVQAVQSAKSRLGGYVCNSSEDELKHVSGNASDFKALEDQKSLLTDGDATEEHGEEPNPPTSDLSQQPHLLEESSCSSLLSNHRDTSSERAIQVGENAEDTPVGKNVEATQVGENAEDTRYGDQLKQSHSGIGMGEVKSHPLDESSSCSSFSTSSNHRDICGEREKEISTKESELSPKAKESSCTANEIITKESELSLKAVPKERRPQALSKLSATRKVGSMNNLYRNVHVITDKSSMPRGKSSTPRAGIERTRSRLKRVQSEKMVEMNDTRKNKEQIIMLKEVYEQLNTIESHMRPSTSQETPRNDQSLDSVLESFNMSNQGHLIICYSV</sequence>
<dbReference type="Proteomes" id="UP000026962">
    <property type="component" value="Chromosome 8"/>
</dbReference>
<feature type="region of interest" description="Disordered" evidence="6">
    <location>
        <begin position="300"/>
        <end position="320"/>
    </location>
</feature>
<keyword evidence="3" id="KW-1133">Transmembrane helix</keyword>
<evidence type="ECO:0000256" key="1">
    <source>
        <dbReference type="ARBA" id="ARBA00004370"/>
    </source>
</evidence>
<dbReference type="EnsemblPlants" id="OPUNC08G14300.1">
    <property type="protein sequence ID" value="OPUNC08G14300.1"/>
    <property type="gene ID" value="OPUNC08G14300"/>
</dbReference>
<keyword evidence="5" id="KW-0175">Coiled coil</keyword>
<dbReference type="Gramene" id="OPUNC08G14300.1">
    <property type="protein sequence ID" value="OPUNC08G14300.1"/>
    <property type="gene ID" value="OPUNC08G14300"/>
</dbReference>
<feature type="compositionally biased region" description="Low complexity" evidence="6">
    <location>
        <begin position="306"/>
        <end position="316"/>
    </location>
</feature>
<dbReference type="HOGENOM" id="CLU_629162_0_0_1"/>
<evidence type="ECO:0000256" key="3">
    <source>
        <dbReference type="ARBA" id="ARBA00022989"/>
    </source>
</evidence>
<dbReference type="eggNOG" id="ENOG502QSSM">
    <property type="taxonomic scope" value="Eukaryota"/>
</dbReference>
<dbReference type="PROSITE" id="PS51775">
    <property type="entry name" value="GTD_BINDING"/>
    <property type="match status" value="1"/>
</dbReference>
<evidence type="ECO:0000313" key="9">
    <source>
        <dbReference type="Proteomes" id="UP000026962"/>
    </source>
</evidence>
<dbReference type="PANTHER" id="PTHR31422">
    <property type="entry name" value="BNAANNG28530D PROTEIN"/>
    <property type="match status" value="1"/>
</dbReference>
<dbReference type="Pfam" id="PF04576">
    <property type="entry name" value="Zein-binding"/>
    <property type="match status" value="1"/>
</dbReference>
<accession>A0A0E0LVC8</accession>
<feature type="region of interest" description="Disordered" evidence="6">
    <location>
        <begin position="396"/>
        <end position="415"/>
    </location>
</feature>
<keyword evidence="9" id="KW-1185">Reference proteome</keyword>
<evidence type="ECO:0000256" key="6">
    <source>
        <dbReference type="SAM" id="MobiDB-lite"/>
    </source>
</evidence>
<organism evidence="8">
    <name type="scientific">Oryza punctata</name>
    <name type="common">Red rice</name>
    <dbReference type="NCBI Taxonomy" id="4537"/>
    <lineage>
        <taxon>Eukaryota</taxon>
        <taxon>Viridiplantae</taxon>
        <taxon>Streptophyta</taxon>
        <taxon>Embryophyta</taxon>
        <taxon>Tracheophyta</taxon>
        <taxon>Spermatophyta</taxon>
        <taxon>Magnoliopsida</taxon>
        <taxon>Liliopsida</taxon>
        <taxon>Poales</taxon>
        <taxon>Poaceae</taxon>
        <taxon>BOP clade</taxon>
        <taxon>Oryzoideae</taxon>
        <taxon>Oryzeae</taxon>
        <taxon>Oryzinae</taxon>
        <taxon>Oryza</taxon>
    </lineage>
</organism>
<dbReference type="GO" id="GO:0016020">
    <property type="term" value="C:membrane"/>
    <property type="evidence" value="ECO:0007669"/>
    <property type="project" value="UniProtKB-SubCell"/>
</dbReference>
<evidence type="ECO:0000256" key="5">
    <source>
        <dbReference type="SAM" id="Coils"/>
    </source>
</evidence>
<feature type="region of interest" description="Disordered" evidence="6">
    <location>
        <begin position="208"/>
        <end position="230"/>
    </location>
</feature>